<dbReference type="Gene3D" id="1.10.10.10">
    <property type="entry name" value="Winged helix-like DNA-binding domain superfamily/Winged helix DNA-binding domain"/>
    <property type="match status" value="1"/>
</dbReference>
<keyword evidence="1" id="KW-0547">Nucleotide-binding</keyword>
<evidence type="ECO:0000256" key="3">
    <source>
        <dbReference type="SAM" id="MobiDB-lite"/>
    </source>
</evidence>
<dbReference type="Proteomes" id="UP000325003">
    <property type="component" value="Unassembled WGS sequence"/>
</dbReference>
<sequence length="1067" mass="113715">MDVLGALHLRDHDHVELLADRGHQGGQVVEHPGAVERVDPGPQLGRAEVRRLGDLHQTLARGDLVVGLDGVLEVAEQDVDGADHVRDLGGHLLVRRIEEVDGSAGPGRDLAQRQRGTDGEGAEEVLGALVTHVRRPYRLVVPERYDRCLAETDEIRSRLTRVTRTLVGRDAELASVLATAAAGEDGWTVAIGGVAGIGKSALWDAVQEALPPPRWLLRTRSRAAETELAFAGLTDLLDPVPDEELAHLPEPQRDALAAATLRAGSVPGDRRAVGTALRTLLVRLAEQGPVVLALDDVQWLDPASREALEFALHRCRVGLLVAVRDPGATVPVAVAAAVPEVRIDLGPLSVAALHHLVVGALGHALTRPALVRVAETSGGNPLFALELARVLLGSGTLSGDQLPRLPASLTSALAQRVGGLSAPARRSVLVAALAAAPTVGLLRQVDAREGVEEAEEARLLVVAGGRVELHHPLVGPAVVEQTPAPAVRAMHAALAAALRDDEERSARHLALAAPEPDPTVADALDRAVVATRERGAVAAAAELARLAVQHSEGDAPEALQQRTLTLAGLAFEEGDAAEAERLYREVFRSDGAPGPRATAGLELAEILWKRGEVVECIEAARAAAAMGAGAEVTARAHLTLVALWDDREANTQRAIEVLDAAGITDPQLRSWAQLSVLDLDFTAGRGLDAGALEDALVAERVGREWRSDDQVATCRPVMLKYADHLPEALGALDELRAQAEREGNVGQLIYVIGHYPTVLLRIGDLAGAESTAREHLDLAVTTGQTNHLWQAHQNLAWVALHAGRLDAATDEVAEMKEALQGDTYAQRAYRSVAGALALHRGDAELAADHLDVWWQLCGEIHDDPGVSREHGDYAEALVALRRYDDCAAFLQAARPAADRAGRVSVQAMLARGRAMLEAAQGDLDAALVAVEEAIRLDEAVPIAVEGARHLLLKGQLHRRRREKLLARESLEAALAGFERVGADSWADRVRDDLARVNIRPAAPTDLTATEQRIAELAVQGLTTREIADAAFVSPKTVEANLTRIYRKLGIRSRAELGQRLAHVEGAP</sequence>
<keyword evidence="2" id="KW-0067">ATP-binding</keyword>
<keyword evidence="6" id="KW-1185">Reference proteome</keyword>
<dbReference type="SUPFAM" id="SSF52540">
    <property type="entry name" value="P-loop containing nucleoside triphosphate hydrolases"/>
    <property type="match status" value="1"/>
</dbReference>
<reference evidence="5 6" key="1">
    <citation type="submission" date="2019-09" db="EMBL/GenBank/DDBJ databases">
        <title>Nocardioides panacisoli sp. nov., isolated from the soil of a ginseng field.</title>
        <authorList>
            <person name="Cho C."/>
        </authorList>
    </citation>
    <scope>NUCLEOTIDE SEQUENCE [LARGE SCALE GENOMIC DNA]</scope>
    <source>
        <strain evidence="5 6">BN130099</strain>
    </source>
</reference>
<dbReference type="GO" id="GO:0003677">
    <property type="term" value="F:DNA binding"/>
    <property type="evidence" value="ECO:0007669"/>
    <property type="project" value="InterPro"/>
</dbReference>
<dbReference type="PANTHER" id="PTHR16305:SF35">
    <property type="entry name" value="TRANSCRIPTIONAL ACTIVATOR DOMAIN"/>
    <property type="match status" value="1"/>
</dbReference>
<dbReference type="PRINTS" id="PR00038">
    <property type="entry name" value="HTHLUXR"/>
</dbReference>
<dbReference type="Pfam" id="PF13191">
    <property type="entry name" value="AAA_16"/>
    <property type="match status" value="1"/>
</dbReference>
<evidence type="ECO:0000256" key="2">
    <source>
        <dbReference type="ARBA" id="ARBA00022840"/>
    </source>
</evidence>
<evidence type="ECO:0000313" key="6">
    <source>
        <dbReference type="Proteomes" id="UP000325003"/>
    </source>
</evidence>
<dbReference type="AlphaFoldDB" id="A0A5B1LPC6"/>
<dbReference type="EMBL" id="VUJV01000001">
    <property type="protein sequence ID" value="KAA1421630.1"/>
    <property type="molecule type" value="Genomic_DNA"/>
</dbReference>
<accession>A0A5B1LPC6</accession>
<name>A0A5B1LPC6_9ACTN</name>
<dbReference type="GO" id="GO:0006355">
    <property type="term" value="P:regulation of DNA-templated transcription"/>
    <property type="evidence" value="ECO:0007669"/>
    <property type="project" value="InterPro"/>
</dbReference>
<dbReference type="InterPro" id="IPR036388">
    <property type="entry name" value="WH-like_DNA-bd_sf"/>
</dbReference>
<dbReference type="InterPro" id="IPR016032">
    <property type="entry name" value="Sig_transdc_resp-reg_C-effctor"/>
</dbReference>
<dbReference type="GO" id="GO:0004016">
    <property type="term" value="F:adenylate cyclase activity"/>
    <property type="evidence" value="ECO:0007669"/>
    <property type="project" value="TreeGrafter"/>
</dbReference>
<dbReference type="InterPro" id="IPR000792">
    <property type="entry name" value="Tscrpt_reg_LuxR_C"/>
</dbReference>
<evidence type="ECO:0000259" key="4">
    <source>
        <dbReference type="PROSITE" id="PS50043"/>
    </source>
</evidence>
<feature type="domain" description="HTH luxR-type" evidence="4">
    <location>
        <begin position="999"/>
        <end position="1064"/>
    </location>
</feature>
<evidence type="ECO:0000313" key="5">
    <source>
        <dbReference type="EMBL" id="KAA1421630.1"/>
    </source>
</evidence>
<reference evidence="5 6" key="2">
    <citation type="submission" date="2019-09" db="EMBL/GenBank/DDBJ databases">
        <authorList>
            <person name="Jin C."/>
        </authorList>
    </citation>
    <scope>NUCLEOTIDE SEQUENCE [LARGE SCALE GENOMIC DNA]</scope>
    <source>
        <strain evidence="5 6">BN130099</strain>
    </source>
</reference>
<dbReference type="InterPro" id="IPR011990">
    <property type="entry name" value="TPR-like_helical_dom_sf"/>
</dbReference>
<dbReference type="PROSITE" id="PS50043">
    <property type="entry name" value="HTH_LUXR_2"/>
    <property type="match status" value="1"/>
</dbReference>
<dbReference type="SUPFAM" id="SSF48452">
    <property type="entry name" value="TPR-like"/>
    <property type="match status" value="2"/>
</dbReference>
<dbReference type="CDD" id="cd06170">
    <property type="entry name" value="LuxR_C_like"/>
    <property type="match status" value="1"/>
</dbReference>
<organism evidence="5 6">
    <name type="scientific">Nocardioides humilatus</name>
    <dbReference type="NCBI Taxonomy" id="2607660"/>
    <lineage>
        <taxon>Bacteria</taxon>
        <taxon>Bacillati</taxon>
        <taxon>Actinomycetota</taxon>
        <taxon>Actinomycetes</taxon>
        <taxon>Propionibacteriales</taxon>
        <taxon>Nocardioidaceae</taxon>
        <taxon>Nocardioides</taxon>
    </lineage>
</organism>
<dbReference type="InterPro" id="IPR027417">
    <property type="entry name" value="P-loop_NTPase"/>
</dbReference>
<dbReference type="Pfam" id="PF00196">
    <property type="entry name" value="GerE"/>
    <property type="match status" value="1"/>
</dbReference>
<protein>
    <submittedName>
        <fullName evidence="5">AAA family ATPase</fullName>
    </submittedName>
</protein>
<dbReference type="InterPro" id="IPR041664">
    <property type="entry name" value="AAA_16"/>
</dbReference>
<proteinExistence type="predicted"/>
<evidence type="ECO:0000256" key="1">
    <source>
        <dbReference type="ARBA" id="ARBA00022741"/>
    </source>
</evidence>
<gene>
    <name evidence="5" type="ORF">F0U44_04965</name>
</gene>
<feature type="region of interest" description="Disordered" evidence="3">
    <location>
        <begin position="102"/>
        <end position="121"/>
    </location>
</feature>
<dbReference type="SUPFAM" id="SSF46894">
    <property type="entry name" value="C-terminal effector domain of the bipartite response regulators"/>
    <property type="match status" value="1"/>
</dbReference>
<dbReference type="Gene3D" id="1.25.40.10">
    <property type="entry name" value="Tetratricopeptide repeat domain"/>
    <property type="match status" value="2"/>
</dbReference>
<dbReference type="PANTHER" id="PTHR16305">
    <property type="entry name" value="TESTICULAR SOLUBLE ADENYLYL CYCLASE"/>
    <property type="match status" value="1"/>
</dbReference>
<dbReference type="GO" id="GO:0005737">
    <property type="term" value="C:cytoplasm"/>
    <property type="evidence" value="ECO:0007669"/>
    <property type="project" value="TreeGrafter"/>
</dbReference>
<comment type="caution">
    <text evidence="5">The sequence shown here is derived from an EMBL/GenBank/DDBJ whole genome shotgun (WGS) entry which is preliminary data.</text>
</comment>
<dbReference type="GO" id="GO:0005524">
    <property type="term" value="F:ATP binding"/>
    <property type="evidence" value="ECO:0007669"/>
    <property type="project" value="UniProtKB-KW"/>
</dbReference>
<dbReference type="SMART" id="SM00421">
    <property type="entry name" value="HTH_LUXR"/>
    <property type="match status" value="1"/>
</dbReference>